<evidence type="ECO:0000313" key="1">
    <source>
        <dbReference type="EMBL" id="MDR6712838.1"/>
    </source>
</evidence>
<sequence>MFASANTAHFELLIPTVRNDFKVLAFAGREAISSLYAIEIELV</sequence>
<accession>A0ACC6K332</accession>
<gene>
    <name evidence="1" type="ORF">J2W83_002439</name>
</gene>
<evidence type="ECO:0000313" key="2">
    <source>
        <dbReference type="Proteomes" id="UP001259587"/>
    </source>
</evidence>
<organism evidence="1 2">
    <name type="scientific">Pseudomonas hunanensis</name>
    <dbReference type="NCBI Taxonomy" id="1247546"/>
    <lineage>
        <taxon>Bacteria</taxon>
        <taxon>Pseudomonadati</taxon>
        <taxon>Pseudomonadota</taxon>
        <taxon>Gammaproteobacteria</taxon>
        <taxon>Pseudomonadales</taxon>
        <taxon>Pseudomonadaceae</taxon>
        <taxon>Pseudomonas</taxon>
    </lineage>
</organism>
<keyword evidence="2" id="KW-1185">Reference proteome</keyword>
<comment type="caution">
    <text evidence="1">The sequence shown here is derived from an EMBL/GenBank/DDBJ whole genome shotgun (WGS) entry which is preliminary data.</text>
</comment>
<reference evidence="1" key="1">
    <citation type="submission" date="2023-07" db="EMBL/GenBank/DDBJ databases">
        <title>Sorghum-associated microbial communities from plants grown in Nebraska, USA.</title>
        <authorList>
            <person name="Schachtman D."/>
        </authorList>
    </citation>
    <scope>NUCLEOTIDE SEQUENCE</scope>
    <source>
        <strain evidence="1">BE56</strain>
    </source>
</reference>
<dbReference type="Proteomes" id="UP001259587">
    <property type="component" value="Unassembled WGS sequence"/>
</dbReference>
<feature type="non-terminal residue" evidence="1">
    <location>
        <position position="43"/>
    </location>
</feature>
<protein>
    <submittedName>
        <fullName evidence="1">Uncharacterized protein involved in type VI secretion and phage assembly</fullName>
    </submittedName>
</protein>
<dbReference type="EMBL" id="JAVDTH010000011">
    <property type="protein sequence ID" value="MDR6712838.1"/>
    <property type="molecule type" value="Genomic_DNA"/>
</dbReference>
<name>A0ACC6K332_9PSED</name>
<proteinExistence type="predicted"/>